<evidence type="ECO:0000256" key="3">
    <source>
        <dbReference type="ARBA" id="ARBA00022692"/>
    </source>
</evidence>
<dbReference type="OrthoDB" id="6366728at2759"/>
<comment type="function">
    <text evidence="8">Gustatory receptor which mediates acceptance or avoidance behavior, depending on its substrates.</text>
</comment>
<dbReference type="GO" id="GO:0030424">
    <property type="term" value="C:axon"/>
    <property type="evidence" value="ECO:0007669"/>
    <property type="project" value="TreeGrafter"/>
</dbReference>
<reference evidence="9 10" key="1">
    <citation type="journal article" date="2017" name="Curr. Biol.">
        <title>The Evolution of Venom by Co-option of Single-Copy Genes.</title>
        <authorList>
            <person name="Martinson E.O."/>
            <person name="Mrinalini"/>
            <person name="Kelkar Y.D."/>
            <person name="Chang C.H."/>
            <person name="Werren J.H."/>
        </authorList>
    </citation>
    <scope>NUCLEOTIDE SEQUENCE [LARGE SCALE GENOMIC DNA]</scope>
    <source>
        <strain evidence="9 10">Alberta</strain>
        <tissue evidence="9">Whole body</tissue>
    </source>
</reference>
<keyword evidence="7 8" id="KW-0807">Transducer</keyword>
<comment type="caution">
    <text evidence="9">The sequence shown here is derived from an EMBL/GenBank/DDBJ whole genome shotgun (WGS) entry which is preliminary data.</text>
</comment>
<name>A0A232F8J2_9HYME</name>
<evidence type="ECO:0000313" key="10">
    <source>
        <dbReference type="Proteomes" id="UP000215335"/>
    </source>
</evidence>
<dbReference type="GO" id="GO:0007635">
    <property type="term" value="P:chemosensory behavior"/>
    <property type="evidence" value="ECO:0007669"/>
    <property type="project" value="TreeGrafter"/>
</dbReference>
<keyword evidence="10" id="KW-1185">Reference proteome</keyword>
<proteinExistence type="inferred from homology"/>
<evidence type="ECO:0000256" key="2">
    <source>
        <dbReference type="ARBA" id="ARBA00022475"/>
    </source>
</evidence>
<keyword evidence="6 8" id="KW-0675">Receptor</keyword>
<keyword evidence="2 8" id="KW-1003">Cell membrane</keyword>
<dbReference type="PANTHER" id="PTHR21143:SF133">
    <property type="entry name" value="GUSTATORY AND PHEROMONE RECEPTOR 32A-RELATED"/>
    <property type="match status" value="1"/>
</dbReference>
<dbReference type="GO" id="GO:0008049">
    <property type="term" value="P:male courtship behavior"/>
    <property type="evidence" value="ECO:0007669"/>
    <property type="project" value="TreeGrafter"/>
</dbReference>
<evidence type="ECO:0000313" key="9">
    <source>
        <dbReference type="EMBL" id="OXU27136.1"/>
    </source>
</evidence>
<gene>
    <name evidence="9" type="ORF">TSAR_013002</name>
</gene>
<dbReference type="GO" id="GO:0043025">
    <property type="term" value="C:neuronal cell body"/>
    <property type="evidence" value="ECO:0007669"/>
    <property type="project" value="TreeGrafter"/>
</dbReference>
<sequence>MRKSSNLFSKFKVIFCAKYRFTKLNELLLNLLTSSLDFPQHKQVLQPINDLKILKIGTIEKSSRNYVTIIKIAKQIHLQLIKICQESDNSYGFQILSSILVAIMVITANMYMEYIIVVKLNLPRKFVYRTIIIGSIWITYHIAKLFALSWVCSSCVEQLSYIHDHSYQQAIKTGDVINEFYDDPVIDNRTKTEIRYFNVQLIQKPLKFTAYGFIDLDFTLVQGIIATITTYLMILIQLAHIPSSPIFQNNSTSNALIRTIAYPTIIKWSELCAFDNKVPVKILFYSNIIINVCFVIMGWYRSKGLNICLNRALQIDVLMERIGIQRDYNKMFRCQLSKMCLFLLFSFAVISAHSFIVLSQNEPITSKVLTMTVIVPSYKFELLNNRLKKMLTSKADSPLYRRIIKPLKSYKDSSPQLNAKVLRSPVVIIKTAREVHMLLTKGCQELNHLFGLQILLSLVIAFGVITGYLYDTYMLMHESNSRKSIIYKAISSSSIWIVYYTVKIWCLSWACDSCTQNCIRTGSLINELYDEPSISDDTKAEIRNFNIQLIQRPLRFNACGFIDLDYTLIQTMVGSITTYLMILIQLGNSQETTMSQELKKNATNHLHNVGTFRVND</sequence>
<evidence type="ECO:0000256" key="6">
    <source>
        <dbReference type="ARBA" id="ARBA00023170"/>
    </source>
</evidence>
<dbReference type="GO" id="GO:0050909">
    <property type="term" value="P:sensory perception of taste"/>
    <property type="evidence" value="ECO:0007669"/>
    <property type="project" value="InterPro"/>
</dbReference>
<accession>A0A232F8J2</accession>
<dbReference type="EMBL" id="NNAY01000660">
    <property type="protein sequence ID" value="OXU27136.1"/>
    <property type="molecule type" value="Genomic_DNA"/>
</dbReference>
<evidence type="ECO:0000256" key="7">
    <source>
        <dbReference type="ARBA" id="ARBA00023224"/>
    </source>
</evidence>
<keyword evidence="5 8" id="KW-0472">Membrane</keyword>
<dbReference type="GO" id="GO:0007165">
    <property type="term" value="P:signal transduction"/>
    <property type="evidence" value="ECO:0007669"/>
    <property type="project" value="UniProtKB-KW"/>
</dbReference>
<dbReference type="GO" id="GO:0005886">
    <property type="term" value="C:plasma membrane"/>
    <property type="evidence" value="ECO:0007669"/>
    <property type="project" value="UniProtKB-SubCell"/>
</dbReference>
<evidence type="ECO:0000256" key="5">
    <source>
        <dbReference type="ARBA" id="ARBA00023136"/>
    </source>
</evidence>
<dbReference type="AlphaFoldDB" id="A0A232F8J2"/>
<evidence type="ECO:0000256" key="1">
    <source>
        <dbReference type="ARBA" id="ARBA00004651"/>
    </source>
</evidence>
<dbReference type="PANTHER" id="PTHR21143">
    <property type="entry name" value="INVERTEBRATE GUSTATORY RECEPTOR"/>
    <property type="match status" value="1"/>
</dbReference>
<protein>
    <recommendedName>
        <fullName evidence="8">Gustatory receptor</fullName>
    </recommendedName>
</protein>
<evidence type="ECO:0000256" key="4">
    <source>
        <dbReference type="ARBA" id="ARBA00022989"/>
    </source>
</evidence>
<dbReference type="STRING" id="543379.A0A232F8J2"/>
<organism evidence="9 10">
    <name type="scientific">Trichomalopsis sarcophagae</name>
    <dbReference type="NCBI Taxonomy" id="543379"/>
    <lineage>
        <taxon>Eukaryota</taxon>
        <taxon>Metazoa</taxon>
        <taxon>Ecdysozoa</taxon>
        <taxon>Arthropoda</taxon>
        <taxon>Hexapoda</taxon>
        <taxon>Insecta</taxon>
        <taxon>Pterygota</taxon>
        <taxon>Neoptera</taxon>
        <taxon>Endopterygota</taxon>
        <taxon>Hymenoptera</taxon>
        <taxon>Apocrita</taxon>
        <taxon>Proctotrupomorpha</taxon>
        <taxon>Chalcidoidea</taxon>
        <taxon>Pteromalidae</taxon>
        <taxon>Pteromalinae</taxon>
        <taxon>Trichomalopsis</taxon>
    </lineage>
</organism>
<keyword evidence="4" id="KW-1133">Transmembrane helix</keyword>
<dbReference type="GO" id="GO:0030425">
    <property type="term" value="C:dendrite"/>
    <property type="evidence" value="ECO:0007669"/>
    <property type="project" value="TreeGrafter"/>
</dbReference>
<evidence type="ECO:0000256" key="8">
    <source>
        <dbReference type="RuleBase" id="RU363108"/>
    </source>
</evidence>
<keyword evidence="3" id="KW-0812">Transmembrane</keyword>
<comment type="similarity">
    <text evidence="8">Belongs to the insect chemoreceptor superfamily. Gustatory receptor (GR) family.</text>
</comment>
<dbReference type="Pfam" id="PF08395">
    <property type="entry name" value="7tm_7"/>
    <property type="match status" value="2"/>
</dbReference>
<dbReference type="Proteomes" id="UP000215335">
    <property type="component" value="Unassembled WGS sequence"/>
</dbReference>
<comment type="subcellular location">
    <subcellularLocation>
        <location evidence="1 8">Cell membrane</location>
        <topology evidence="1 8">Multi-pass membrane protein</topology>
    </subcellularLocation>
</comment>
<dbReference type="InterPro" id="IPR013604">
    <property type="entry name" value="7TM_chemorcpt"/>
</dbReference>